<protein>
    <submittedName>
        <fullName evidence="1">Uncharacterized protein</fullName>
    </submittedName>
</protein>
<evidence type="ECO:0000313" key="1">
    <source>
        <dbReference type="EMBL" id="KAK1270168.1"/>
    </source>
</evidence>
<keyword evidence="2" id="KW-1185">Reference proteome</keyword>
<dbReference type="EMBL" id="JAUJYN010000005">
    <property type="protein sequence ID" value="KAK1270168.1"/>
    <property type="molecule type" value="Genomic_DNA"/>
</dbReference>
<evidence type="ECO:0000313" key="2">
    <source>
        <dbReference type="Proteomes" id="UP001179952"/>
    </source>
</evidence>
<gene>
    <name evidence="1" type="ORF">QJS04_geneDACA022805</name>
</gene>
<organism evidence="1 2">
    <name type="scientific">Acorus gramineus</name>
    <name type="common">Dwarf sweet flag</name>
    <dbReference type="NCBI Taxonomy" id="55184"/>
    <lineage>
        <taxon>Eukaryota</taxon>
        <taxon>Viridiplantae</taxon>
        <taxon>Streptophyta</taxon>
        <taxon>Embryophyta</taxon>
        <taxon>Tracheophyta</taxon>
        <taxon>Spermatophyta</taxon>
        <taxon>Magnoliopsida</taxon>
        <taxon>Liliopsida</taxon>
        <taxon>Acoraceae</taxon>
        <taxon>Acorus</taxon>
    </lineage>
</organism>
<accession>A0AAV9B149</accession>
<comment type="caution">
    <text evidence="1">The sequence shown here is derived from an EMBL/GenBank/DDBJ whole genome shotgun (WGS) entry which is preliminary data.</text>
</comment>
<dbReference type="Proteomes" id="UP001179952">
    <property type="component" value="Unassembled WGS sequence"/>
</dbReference>
<reference evidence="1" key="1">
    <citation type="journal article" date="2023" name="Nat. Commun.">
        <title>Diploid and tetraploid genomes of Acorus and the evolution of monocots.</title>
        <authorList>
            <person name="Ma L."/>
            <person name="Liu K.W."/>
            <person name="Li Z."/>
            <person name="Hsiao Y.Y."/>
            <person name="Qi Y."/>
            <person name="Fu T."/>
            <person name="Tang G.D."/>
            <person name="Zhang D."/>
            <person name="Sun W.H."/>
            <person name="Liu D.K."/>
            <person name="Li Y."/>
            <person name="Chen G.Z."/>
            <person name="Liu X.D."/>
            <person name="Liao X.Y."/>
            <person name="Jiang Y.T."/>
            <person name="Yu X."/>
            <person name="Hao Y."/>
            <person name="Huang J."/>
            <person name="Zhao X.W."/>
            <person name="Ke S."/>
            <person name="Chen Y.Y."/>
            <person name="Wu W.L."/>
            <person name="Hsu J.L."/>
            <person name="Lin Y.F."/>
            <person name="Huang M.D."/>
            <person name="Li C.Y."/>
            <person name="Huang L."/>
            <person name="Wang Z.W."/>
            <person name="Zhao X."/>
            <person name="Zhong W.Y."/>
            <person name="Peng D.H."/>
            <person name="Ahmad S."/>
            <person name="Lan S."/>
            <person name="Zhang J.S."/>
            <person name="Tsai W.C."/>
            <person name="Van de Peer Y."/>
            <person name="Liu Z.J."/>
        </authorList>
    </citation>
    <scope>NUCLEOTIDE SEQUENCE</scope>
    <source>
        <strain evidence="1">SCP</strain>
    </source>
</reference>
<name>A0AAV9B149_ACOGR</name>
<dbReference type="AlphaFoldDB" id="A0AAV9B149"/>
<sequence>MPTAIGETKARAPLIKASATPTNWMLGRFNFICFNQKTVTAEMRGEPWGQ</sequence>
<reference evidence="1" key="2">
    <citation type="submission" date="2023-06" db="EMBL/GenBank/DDBJ databases">
        <authorList>
            <person name="Ma L."/>
            <person name="Liu K.-W."/>
            <person name="Li Z."/>
            <person name="Hsiao Y.-Y."/>
            <person name="Qi Y."/>
            <person name="Fu T."/>
            <person name="Tang G."/>
            <person name="Zhang D."/>
            <person name="Sun W.-H."/>
            <person name="Liu D.-K."/>
            <person name="Li Y."/>
            <person name="Chen G.-Z."/>
            <person name="Liu X.-D."/>
            <person name="Liao X.-Y."/>
            <person name="Jiang Y.-T."/>
            <person name="Yu X."/>
            <person name="Hao Y."/>
            <person name="Huang J."/>
            <person name="Zhao X.-W."/>
            <person name="Ke S."/>
            <person name="Chen Y.-Y."/>
            <person name="Wu W.-L."/>
            <person name="Hsu J.-L."/>
            <person name="Lin Y.-F."/>
            <person name="Huang M.-D."/>
            <person name="Li C.-Y."/>
            <person name="Huang L."/>
            <person name="Wang Z.-W."/>
            <person name="Zhao X."/>
            <person name="Zhong W.-Y."/>
            <person name="Peng D.-H."/>
            <person name="Ahmad S."/>
            <person name="Lan S."/>
            <person name="Zhang J.-S."/>
            <person name="Tsai W.-C."/>
            <person name="Van De Peer Y."/>
            <person name="Liu Z.-J."/>
        </authorList>
    </citation>
    <scope>NUCLEOTIDE SEQUENCE</scope>
    <source>
        <strain evidence="1">SCP</strain>
        <tissue evidence="1">Leaves</tissue>
    </source>
</reference>
<proteinExistence type="predicted"/>